<organism evidence="3 4">
    <name type="scientific">Crossiella cryophila</name>
    <dbReference type="NCBI Taxonomy" id="43355"/>
    <lineage>
        <taxon>Bacteria</taxon>
        <taxon>Bacillati</taxon>
        <taxon>Actinomycetota</taxon>
        <taxon>Actinomycetes</taxon>
        <taxon>Pseudonocardiales</taxon>
        <taxon>Pseudonocardiaceae</taxon>
        <taxon>Crossiella</taxon>
    </lineage>
</organism>
<comment type="caution">
    <text evidence="3">The sequence shown here is derived from an EMBL/GenBank/DDBJ whole genome shotgun (WGS) entry which is preliminary data.</text>
</comment>
<keyword evidence="2 3" id="KW-0378">Hydrolase</keyword>
<dbReference type="Gene3D" id="3.10.129.10">
    <property type="entry name" value="Hotdog Thioesterase"/>
    <property type="match status" value="1"/>
</dbReference>
<dbReference type="RefSeq" id="WP_185003920.1">
    <property type="nucleotide sequence ID" value="NZ_BAAAUI010000027.1"/>
</dbReference>
<dbReference type="Pfam" id="PF13279">
    <property type="entry name" value="4HBT_2"/>
    <property type="match status" value="1"/>
</dbReference>
<dbReference type="GO" id="GO:0047617">
    <property type="term" value="F:fatty acyl-CoA hydrolase activity"/>
    <property type="evidence" value="ECO:0007669"/>
    <property type="project" value="TreeGrafter"/>
</dbReference>
<dbReference type="EC" id="3.1.2.-" evidence="3"/>
<evidence type="ECO:0000313" key="3">
    <source>
        <dbReference type="EMBL" id="MBB4678045.1"/>
    </source>
</evidence>
<comment type="similarity">
    <text evidence="1">Belongs to the 4-hydroxybenzoyl-CoA thioesterase family.</text>
</comment>
<dbReference type="SUPFAM" id="SSF54637">
    <property type="entry name" value="Thioesterase/thiol ester dehydrase-isomerase"/>
    <property type="match status" value="1"/>
</dbReference>
<protein>
    <submittedName>
        <fullName evidence="3">Acyl-CoA thioester hydrolase</fullName>
        <ecNumber evidence="3">3.1.2.-</ecNumber>
    </submittedName>
</protein>
<evidence type="ECO:0000256" key="1">
    <source>
        <dbReference type="ARBA" id="ARBA00005953"/>
    </source>
</evidence>
<dbReference type="PANTHER" id="PTHR31793:SF27">
    <property type="entry name" value="NOVEL THIOESTERASE SUPERFAMILY DOMAIN AND SAPOSIN A-TYPE DOMAIN CONTAINING PROTEIN (0610012H03RIK)"/>
    <property type="match status" value="1"/>
</dbReference>
<keyword evidence="4" id="KW-1185">Reference proteome</keyword>
<gene>
    <name evidence="3" type="ORF">HNR67_004163</name>
</gene>
<accession>A0A7W7CBJ7</accession>
<dbReference type="EMBL" id="JACHMH010000001">
    <property type="protein sequence ID" value="MBB4678045.1"/>
    <property type="molecule type" value="Genomic_DNA"/>
</dbReference>
<evidence type="ECO:0000256" key="2">
    <source>
        <dbReference type="ARBA" id="ARBA00022801"/>
    </source>
</evidence>
<dbReference type="AlphaFoldDB" id="A0A7W7CBJ7"/>
<dbReference type="InterPro" id="IPR029069">
    <property type="entry name" value="HotDog_dom_sf"/>
</dbReference>
<dbReference type="CDD" id="cd00586">
    <property type="entry name" value="4HBT"/>
    <property type="match status" value="1"/>
</dbReference>
<dbReference type="InterPro" id="IPR050563">
    <property type="entry name" value="4-hydroxybenzoyl-CoA_TE"/>
</dbReference>
<dbReference type="PANTHER" id="PTHR31793">
    <property type="entry name" value="4-HYDROXYBENZOYL-COA THIOESTERASE FAMILY MEMBER"/>
    <property type="match status" value="1"/>
</dbReference>
<evidence type="ECO:0000313" key="4">
    <source>
        <dbReference type="Proteomes" id="UP000533598"/>
    </source>
</evidence>
<dbReference type="Proteomes" id="UP000533598">
    <property type="component" value="Unassembled WGS sequence"/>
</dbReference>
<name>A0A7W7CBJ7_9PSEU</name>
<sequence length="138" mass="15296">MRDGYVRWLTIPTRWGDNDVYGHVNNVVYYAFMDTAINNYLIAEGGLDIHGGANIGLCVQSSCEFRAPLAFPEPVEAGLRVAHLGRSSVRYEIGLFAPGTDTPAAEGTFTHVFVNRHTRRPAEITTPLRPALEKLLRP</sequence>
<proteinExistence type="inferred from homology"/>
<reference evidence="3 4" key="1">
    <citation type="submission" date="2020-08" db="EMBL/GenBank/DDBJ databases">
        <title>Sequencing the genomes of 1000 actinobacteria strains.</title>
        <authorList>
            <person name="Klenk H.-P."/>
        </authorList>
    </citation>
    <scope>NUCLEOTIDE SEQUENCE [LARGE SCALE GENOMIC DNA]</scope>
    <source>
        <strain evidence="3 4">DSM 44230</strain>
    </source>
</reference>